<organism evidence="26 27">
    <name type="scientific">Ceutorhynchus assimilis</name>
    <name type="common">cabbage seed weevil</name>
    <dbReference type="NCBI Taxonomy" id="467358"/>
    <lineage>
        <taxon>Eukaryota</taxon>
        <taxon>Metazoa</taxon>
        <taxon>Ecdysozoa</taxon>
        <taxon>Arthropoda</taxon>
        <taxon>Hexapoda</taxon>
        <taxon>Insecta</taxon>
        <taxon>Pterygota</taxon>
        <taxon>Neoptera</taxon>
        <taxon>Endopterygota</taxon>
        <taxon>Coleoptera</taxon>
        <taxon>Polyphaga</taxon>
        <taxon>Cucujiformia</taxon>
        <taxon>Curculionidae</taxon>
        <taxon>Ceutorhynchinae</taxon>
        <taxon>Ceutorhynchus</taxon>
    </lineage>
</organism>
<evidence type="ECO:0000256" key="9">
    <source>
        <dbReference type="ARBA" id="ARBA00022989"/>
    </source>
</evidence>
<keyword evidence="6 20" id="KW-0812">Transmembrane</keyword>
<evidence type="ECO:0000256" key="15">
    <source>
        <dbReference type="ARBA" id="ARBA00029428"/>
    </source>
</evidence>
<feature type="compositionally biased region" description="Low complexity" evidence="21">
    <location>
        <begin position="64"/>
        <end position="92"/>
    </location>
</feature>
<dbReference type="Pfam" id="PF01299">
    <property type="entry name" value="Lamp2-like_luminal"/>
    <property type="match status" value="1"/>
</dbReference>
<evidence type="ECO:0000256" key="19">
    <source>
        <dbReference type="ARBA" id="ARBA00076257"/>
    </source>
</evidence>
<reference evidence="26" key="1">
    <citation type="submission" date="2022-01" db="EMBL/GenBank/DDBJ databases">
        <authorList>
            <person name="King R."/>
        </authorList>
    </citation>
    <scope>NUCLEOTIDE SEQUENCE</scope>
</reference>
<keyword evidence="13" id="KW-0966">Cell projection</keyword>
<dbReference type="OrthoDB" id="6232933at2759"/>
<evidence type="ECO:0000256" key="3">
    <source>
        <dbReference type="ARBA" id="ARBA00004172"/>
    </source>
</evidence>
<dbReference type="InterPro" id="IPR048528">
    <property type="entry name" value="Lamp2-like_luminal"/>
</dbReference>
<evidence type="ECO:0000256" key="23">
    <source>
        <dbReference type="SAM" id="SignalP"/>
    </source>
</evidence>
<keyword evidence="27" id="KW-1185">Reference proteome</keyword>
<evidence type="ECO:0000313" key="26">
    <source>
        <dbReference type="EMBL" id="CAG9768684.1"/>
    </source>
</evidence>
<evidence type="ECO:0000256" key="17">
    <source>
        <dbReference type="ARBA" id="ARBA00060492"/>
    </source>
</evidence>
<protein>
    <recommendedName>
        <fullName evidence="18">Lysosome-associated membrane glycoprotein 5</fullName>
    </recommendedName>
    <alternativeName>
        <fullName evidence="19">Lysosome-associated membrane protein 5</fullName>
    </alternativeName>
</protein>
<keyword evidence="10" id="KW-0770">Synapse</keyword>
<evidence type="ECO:0000256" key="4">
    <source>
        <dbReference type="ARBA" id="ARBA00004279"/>
    </source>
</evidence>
<evidence type="ECO:0000256" key="7">
    <source>
        <dbReference type="ARBA" id="ARBA00022729"/>
    </source>
</evidence>
<proteinExistence type="inferred from homology"/>
<evidence type="ECO:0000256" key="2">
    <source>
        <dbReference type="ARBA" id="ARBA00004158"/>
    </source>
</evidence>
<dbReference type="EMBL" id="OU892281">
    <property type="protein sequence ID" value="CAG9768684.1"/>
    <property type="molecule type" value="Genomic_DNA"/>
</dbReference>
<evidence type="ECO:0000256" key="6">
    <source>
        <dbReference type="ARBA" id="ARBA00022692"/>
    </source>
</evidence>
<dbReference type="GO" id="GO:0005886">
    <property type="term" value="C:plasma membrane"/>
    <property type="evidence" value="ECO:0007669"/>
    <property type="project" value="UniProtKB-SubCell"/>
</dbReference>
<evidence type="ECO:0000256" key="8">
    <source>
        <dbReference type="ARBA" id="ARBA00022753"/>
    </source>
</evidence>
<dbReference type="AlphaFoldDB" id="A0A9N9MTB9"/>
<evidence type="ECO:0000259" key="24">
    <source>
        <dbReference type="Pfam" id="PF01299"/>
    </source>
</evidence>
<accession>A0A9N9MTB9</accession>
<comment type="caution">
    <text evidence="20">Lacks conserved residue(s) required for the propagation of feature annotation.</text>
</comment>
<comment type="subcellular location">
    <subcellularLocation>
        <location evidence="4">Cell projection</location>
        <location evidence="4">Dendrite</location>
    </subcellularLocation>
    <subcellularLocation>
        <location evidence="17">Cell projection</location>
        <location evidence="17">Growth cone membrane</location>
        <topology evidence="17">Single-pass type I membrane protein</topology>
    </subcellularLocation>
    <subcellularLocation>
        <location evidence="15">Cytoplasmic vesicle</location>
        <location evidence="15">Secretory vesicle</location>
        <location evidence="15">Synaptic vesicle membrane</location>
        <topology evidence="15">Single-pass type I membrane protein</topology>
    </subcellularLocation>
    <subcellularLocation>
        <location evidence="2">Early endosome membrane</location>
        <topology evidence="2">Single-pass type I membrane protein</topology>
    </subcellularLocation>
    <subcellularLocation>
        <location evidence="1">Endoplasmic reticulum-Golgi intermediate compartment membrane</location>
        <topology evidence="1">Single-pass type I membrane protein</topology>
    </subcellularLocation>
    <subcellularLocation>
        <location evidence="20">Membrane</location>
        <topology evidence="20">Single-pass type I membrane protein</topology>
    </subcellularLocation>
    <subcellularLocation>
        <location evidence="3">Recycling endosome</location>
    </subcellularLocation>
</comment>
<dbReference type="PRINTS" id="PR00336">
    <property type="entry name" value="LYSASSOCTDMP"/>
</dbReference>
<evidence type="ECO:0000256" key="22">
    <source>
        <dbReference type="SAM" id="Phobius"/>
    </source>
</evidence>
<evidence type="ECO:0000259" key="25">
    <source>
        <dbReference type="Pfam" id="PF21222"/>
    </source>
</evidence>
<dbReference type="InterPro" id="IPR002000">
    <property type="entry name" value="Lysosome-assoc_membr_glycop"/>
</dbReference>
<dbReference type="Gene3D" id="2.40.160.110">
    <property type="match status" value="1"/>
</dbReference>
<evidence type="ECO:0000256" key="21">
    <source>
        <dbReference type="SAM" id="MobiDB-lite"/>
    </source>
</evidence>
<keyword evidence="12" id="KW-0325">Glycoprotein</keyword>
<evidence type="ECO:0000256" key="16">
    <source>
        <dbReference type="ARBA" id="ARBA00053950"/>
    </source>
</evidence>
<evidence type="ECO:0000256" key="20">
    <source>
        <dbReference type="PROSITE-ProRule" id="PRU00740"/>
    </source>
</evidence>
<keyword evidence="8" id="KW-0967">Endosome</keyword>
<gene>
    <name evidence="26" type="ORF">CEUTPL_LOCUS9209</name>
</gene>
<comment type="function">
    <text evidence="16">Plays a role in short-term synaptic plasticity in a subset of GABAergic neurons in the brain.</text>
</comment>
<evidence type="ECO:0000256" key="1">
    <source>
        <dbReference type="ARBA" id="ARBA00004151"/>
    </source>
</evidence>
<dbReference type="Proteomes" id="UP001152799">
    <property type="component" value="Chromosome 5"/>
</dbReference>
<dbReference type="PROSITE" id="PS51407">
    <property type="entry name" value="LAMP_3"/>
    <property type="match status" value="1"/>
</dbReference>
<evidence type="ECO:0000313" key="27">
    <source>
        <dbReference type="Proteomes" id="UP001152799"/>
    </source>
</evidence>
<comment type="similarity">
    <text evidence="5 20">Belongs to the LAMP family.</text>
</comment>
<evidence type="ECO:0000256" key="11">
    <source>
        <dbReference type="ARBA" id="ARBA00023136"/>
    </source>
</evidence>
<keyword evidence="9 22" id="KW-1133">Transmembrane helix</keyword>
<evidence type="ECO:0000256" key="5">
    <source>
        <dbReference type="ARBA" id="ARBA00009644"/>
    </source>
</evidence>
<keyword evidence="14" id="KW-0968">Cytoplasmic vesicle</keyword>
<feature type="chain" id="PRO_5040460890" description="Lysosome-associated membrane glycoprotein 5" evidence="23">
    <location>
        <begin position="20"/>
        <end position="300"/>
    </location>
</feature>
<evidence type="ECO:0000256" key="13">
    <source>
        <dbReference type="ARBA" id="ARBA00023273"/>
    </source>
</evidence>
<evidence type="ECO:0000256" key="12">
    <source>
        <dbReference type="ARBA" id="ARBA00023180"/>
    </source>
</evidence>
<name>A0A9N9MTB9_9CUCU</name>
<feature type="signal peptide" evidence="23">
    <location>
        <begin position="1"/>
        <end position="19"/>
    </location>
</feature>
<dbReference type="InterPro" id="IPR048524">
    <property type="entry name" value="Lamp2-like_TM"/>
</dbReference>
<evidence type="ECO:0000256" key="10">
    <source>
        <dbReference type="ARBA" id="ARBA00023018"/>
    </source>
</evidence>
<evidence type="ECO:0000256" key="18">
    <source>
        <dbReference type="ARBA" id="ARBA00074379"/>
    </source>
</evidence>
<dbReference type="GO" id="GO:0005765">
    <property type="term" value="C:lysosomal membrane"/>
    <property type="evidence" value="ECO:0007669"/>
    <property type="project" value="TreeGrafter"/>
</dbReference>
<dbReference type="PANTHER" id="PTHR11506:SF35">
    <property type="entry name" value="LYSOSOME-ASSOCIATED MEMBRANE GLYCOPROTEIN 5"/>
    <property type="match status" value="1"/>
</dbReference>
<keyword evidence="7 23" id="KW-0732">Signal</keyword>
<feature type="region of interest" description="Disordered" evidence="21">
    <location>
        <begin position="64"/>
        <end position="102"/>
    </location>
</feature>
<feature type="domain" description="Lysosome-associated membrane glycoprotein 2-like transmembrane" evidence="25">
    <location>
        <begin position="266"/>
        <end position="294"/>
    </location>
</feature>
<dbReference type="GO" id="GO:0031902">
    <property type="term" value="C:late endosome membrane"/>
    <property type="evidence" value="ECO:0007669"/>
    <property type="project" value="TreeGrafter"/>
</dbReference>
<keyword evidence="11 20" id="KW-0472">Membrane</keyword>
<dbReference type="Pfam" id="PF21222">
    <property type="entry name" value="Lamp2_2nd"/>
    <property type="match status" value="1"/>
</dbReference>
<dbReference type="GO" id="GO:0072594">
    <property type="term" value="P:establishment of protein localization to organelle"/>
    <property type="evidence" value="ECO:0007669"/>
    <property type="project" value="TreeGrafter"/>
</dbReference>
<feature type="domain" description="Lysosome-associated membrane glycoprotein 2-like luminal" evidence="24">
    <location>
        <begin position="110"/>
        <end position="229"/>
    </location>
</feature>
<feature type="transmembrane region" description="Helical" evidence="22">
    <location>
        <begin position="265"/>
        <end position="287"/>
    </location>
</feature>
<evidence type="ECO:0000256" key="14">
    <source>
        <dbReference type="ARBA" id="ARBA00023329"/>
    </source>
</evidence>
<dbReference type="PANTHER" id="PTHR11506">
    <property type="entry name" value="LYSOSOME-ASSOCIATED MEMBRANE GLYCOPROTEIN"/>
    <property type="match status" value="1"/>
</dbReference>
<sequence>MLLKSAIISCCVLWACTNGENVIQGEKIFPEPSGVTNGPIIPTTTIIPPTNSTTLKPNTTTLAPTTTTTLAPKPNTTTAATTTTTSTTAKPTSPTPKPDNKPVINDFIGNYSGTKNICLMVKMAVVVEVLVKDKNSTMINVPKAPKFNAVCPQNTEESLTINWENNSIIFGFSKNNSKFEIRSINVSLSGTNKTFYHLKPEFSVSEKLSYYCAKDQALNLTDGTTSNVTLARLHLSHMQYQAFVNQTEAHYATVWDCDGINTPDIVPIVVGCVLAVLVVLVLVAYLFGRRSCQARGYLSM</sequence>